<comment type="similarity">
    <text evidence="1 4">Belongs to the glycosyl hydrolase 17 family.</text>
</comment>
<dbReference type="GO" id="GO:0004553">
    <property type="term" value="F:hydrolase activity, hydrolyzing O-glycosyl compounds"/>
    <property type="evidence" value="ECO:0007669"/>
    <property type="project" value="InterPro"/>
</dbReference>
<dbReference type="AlphaFoldDB" id="A0A9Q1QM39"/>
<evidence type="ECO:0000256" key="2">
    <source>
        <dbReference type="ARBA" id="ARBA00022801"/>
    </source>
</evidence>
<organism evidence="5 6">
    <name type="scientific">Carnegiea gigantea</name>
    <dbReference type="NCBI Taxonomy" id="171969"/>
    <lineage>
        <taxon>Eukaryota</taxon>
        <taxon>Viridiplantae</taxon>
        <taxon>Streptophyta</taxon>
        <taxon>Embryophyta</taxon>
        <taxon>Tracheophyta</taxon>
        <taxon>Spermatophyta</taxon>
        <taxon>Magnoliopsida</taxon>
        <taxon>eudicotyledons</taxon>
        <taxon>Gunneridae</taxon>
        <taxon>Pentapetalae</taxon>
        <taxon>Caryophyllales</taxon>
        <taxon>Cactineae</taxon>
        <taxon>Cactaceae</taxon>
        <taxon>Cactoideae</taxon>
        <taxon>Echinocereeae</taxon>
        <taxon>Carnegiea</taxon>
    </lineage>
</organism>
<name>A0A9Q1QM39_9CARY</name>
<dbReference type="Pfam" id="PF00332">
    <property type="entry name" value="Glyco_hydro_17"/>
    <property type="match status" value="1"/>
</dbReference>
<dbReference type="Gene3D" id="3.20.20.80">
    <property type="entry name" value="Glycosidases"/>
    <property type="match status" value="1"/>
</dbReference>
<accession>A0A9Q1QM39</accession>
<sequence>MNAYLRKLEALARAWKQYPAIDETVRPLHSKLDRRNIFKIRTDRYVEKFNLRVYRTAVDLKVICSTSSNAEAQIGVCYGRNGNNLPSPQAVVNLYKSRGIARMRLYDPNQNALQALRGSGIGLILDVPRTSLRSLGSNPAAAAQWVQTNVAPYASNVNFRYIAVGNEIHESDPEAGSVLPAMQNVQTALRAANLNQIKVSTAIDTTLITNSFPPSNGVFTSQSYVNPIINFLKNNNSPLLVNIYPYFAYVNNPQSISLNYALFTAPGTVVTDSNNGLQYQNLFDALTDAVYAALARAGAPNTAIVVSESGWPSAGGNAASVQNAGTYYRNLINHAKQGTPRKPGRIEVYLFEMFDENQKPAGIEQNFGLFTPNQQPKYQLNFNN</sequence>
<evidence type="ECO:0000256" key="3">
    <source>
        <dbReference type="ARBA" id="ARBA00023295"/>
    </source>
</evidence>
<keyword evidence="6" id="KW-1185">Reference proteome</keyword>
<proteinExistence type="inferred from homology"/>
<gene>
    <name evidence="5" type="ORF">Cgig2_016144</name>
</gene>
<dbReference type="OrthoDB" id="941679at2759"/>
<protein>
    <recommendedName>
        <fullName evidence="7">Beta-1,3-glucanase</fullName>
    </recommendedName>
</protein>
<evidence type="ECO:0000256" key="1">
    <source>
        <dbReference type="ARBA" id="ARBA00008773"/>
    </source>
</evidence>
<dbReference type="PANTHER" id="PTHR32227">
    <property type="entry name" value="GLUCAN ENDO-1,3-BETA-GLUCOSIDASE BG1-RELATED-RELATED"/>
    <property type="match status" value="1"/>
</dbReference>
<evidence type="ECO:0000313" key="6">
    <source>
        <dbReference type="Proteomes" id="UP001153076"/>
    </source>
</evidence>
<dbReference type="SUPFAM" id="SSF51445">
    <property type="entry name" value="(Trans)glycosidases"/>
    <property type="match status" value="1"/>
</dbReference>
<reference evidence="5" key="1">
    <citation type="submission" date="2022-04" db="EMBL/GenBank/DDBJ databases">
        <title>Carnegiea gigantea Genome sequencing and assembly v2.</title>
        <authorList>
            <person name="Copetti D."/>
            <person name="Sanderson M.J."/>
            <person name="Burquez A."/>
            <person name="Wojciechowski M.F."/>
        </authorList>
    </citation>
    <scope>NUCLEOTIDE SEQUENCE</scope>
    <source>
        <strain evidence="5">SGP5-SGP5p</strain>
        <tissue evidence="5">Aerial part</tissue>
    </source>
</reference>
<comment type="caution">
    <text evidence="5">The sequence shown here is derived from an EMBL/GenBank/DDBJ whole genome shotgun (WGS) entry which is preliminary data.</text>
</comment>
<dbReference type="InterPro" id="IPR017853">
    <property type="entry name" value="GH"/>
</dbReference>
<evidence type="ECO:0008006" key="7">
    <source>
        <dbReference type="Google" id="ProtNLM"/>
    </source>
</evidence>
<dbReference type="InterPro" id="IPR044965">
    <property type="entry name" value="Glyco_hydro_17_plant"/>
</dbReference>
<evidence type="ECO:0000313" key="5">
    <source>
        <dbReference type="EMBL" id="KAJ8446834.1"/>
    </source>
</evidence>
<keyword evidence="2" id="KW-0378">Hydrolase</keyword>
<dbReference type="Proteomes" id="UP001153076">
    <property type="component" value="Unassembled WGS sequence"/>
</dbReference>
<dbReference type="FunFam" id="3.20.20.80:FF:000010">
    <property type="entry name" value="glucan endo-1,3-beta-glucosidase, basic"/>
    <property type="match status" value="1"/>
</dbReference>
<evidence type="ECO:0000256" key="4">
    <source>
        <dbReference type="RuleBase" id="RU004335"/>
    </source>
</evidence>
<keyword evidence="3" id="KW-0326">Glycosidase</keyword>
<dbReference type="InterPro" id="IPR000490">
    <property type="entry name" value="Glyco_hydro_17"/>
</dbReference>
<dbReference type="GO" id="GO:0005975">
    <property type="term" value="P:carbohydrate metabolic process"/>
    <property type="evidence" value="ECO:0007669"/>
    <property type="project" value="InterPro"/>
</dbReference>
<dbReference type="EMBL" id="JAKOGI010000048">
    <property type="protein sequence ID" value="KAJ8446834.1"/>
    <property type="molecule type" value="Genomic_DNA"/>
</dbReference>